<dbReference type="InterPro" id="IPR000374">
    <property type="entry name" value="PC_trans"/>
</dbReference>
<feature type="transmembrane region" description="Helical" evidence="19">
    <location>
        <begin position="113"/>
        <end position="133"/>
    </location>
</feature>
<reference evidence="20 21" key="1">
    <citation type="submission" date="2018-07" db="EMBL/GenBank/DDBJ databases">
        <title>Genome sequencing of Moraxellaceae gen. HYN0046.</title>
        <authorList>
            <person name="Kim M."/>
            <person name="Yi H."/>
        </authorList>
    </citation>
    <scope>NUCLEOTIDE SEQUENCE [LARGE SCALE GENOMIC DNA]</scope>
    <source>
        <strain evidence="20 21">HYN0046</strain>
    </source>
</reference>
<dbReference type="PANTHER" id="PTHR46382:SF1">
    <property type="entry name" value="PHOSPHATIDATE CYTIDYLYLTRANSFERASE"/>
    <property type="match status" value="1"/>
</dbReference>
<dbReference type="Proteomes" id="UP000253940">
    <property type="component" value="Chromosome"/>
</dbReference>
<evidence type="ECO:0000313" key="20">
    <source>
        <dbReference type="EMBL" id="AXI02940.1"/>
    </source>
</evidence>
<evidence type="ECO:0000256" key="19">
    <source>
        <dbReference type="SAM" id="Phobius"/>
    </source>
</evidence>
<comment type="pathway">
    <text evidence="4">Lipid metabolism.</text>
</comment>
<keyword evidence="17" id="KW-1208">Phospholipid metabolism</keyword>
<evidence type="ECO:0000256" key="13">
    <source>
        <dbReference type="ARBA" id="ARBA00022989"/>
    </source>
</evidence>
<keyword evidence="13 19" id="KW-1133">Transmembrane helix</keyword>
<keyword evidence="14" id="KW-0443">Lipid metabolism</keyword>
<dbReference type="OrthoDB" id="9799199at2"/>
<protein>
    <recommendedName>
        <fullName evidence="7 18">Phosphatidate cytidylyltransferase</fullName>
        <ecNumber evidence="6 18">2.7.7.41</ecNumber>
    </recommendedName>
</protein>
<evidence type="ECO:0000256" key="4">
    <source>
        <dbReference type="ARBA" id="ARBA00005189"/>
    </source>
</evidence>
<keyword evidence="10 18" id="KW-0808">Transferase</keyword>
<evidence type="ECO:0000256" key="10">
    <source>
        <dbReference type="ARBA" id="ARBA00022679"/>
    </source>
</evidence>
<keyword evidence="12 18" id="KW-0548">Nucleotidyltransferase</keyword>
<keyword evidence="16" id="KW-0594">Phospholipid biosynthesis</keyword>
<evidence type="ECO:0000256" key="3">
    <source>
        <dbReference type="ARBA" id="ARBA00005119"/>
    </source>
</evidence>
<dbReference type="RefSeq" id="WP_114899050.1">
    <property type="nucleotide sequence ID" value="NZ_CP031222.1"/>
</dbReference>
<organism evidence="20 21">
    <name type="scientific">Aquirhabdus parva</name>
    <dbReference type="NCBI Taxonomy" id="2283318"/>
    <lineage>
        <taxon>Bacteria</taxon>
        <taxon>Pseudomonadati</taxon>
        <taxon>Pseudomonadota</taxon>
        <taxon>Gammaproteobacteria</taxon>
        <taxon>Moraxellales</taxon>
        <taxon>Moraxellaceae</taxon>
        <taxon>Aquirhabdus</taxon>
    </lineage>
</organism>
<comment type="similarity">
    <text evidence="5 18">Belongs to the CDS family.</text>
</comment>
<evidence type="ECO:0000256" key="5">
    <source>
        <dbReference type="ARBA" id="ARBA00010185"/>
    </source>
</evidence>
<dbReference type="KEGG" id="mbah:HYN46_08880"/>
<feature type="transmembrane region" description="Helical" evidence="19">
    <location>
        <begin position="178"/>
        <end position="195"/>
    </location>
</feature>
<dbReference type="PROSITE" id="PS01315">
    <property type="entry name" value="CDS"/>
    <property type="match status" value="1"/>
</dbReference>
<dbReference type="PANTHER" id="PTHR46382">
    <property type="entry name" value="PHOSPHATIDATE CYTIDYLYLTRANSFERASE"/>
    <property type="match status" value="1"/>
</dbReference>
<evidence type="ECO:0000256" key="7">
    <source>
        <dbReference type="ARBA" id="ARBA00019373"/>
    </source>
</evidence>
<evidence type="ECO:0000256" key="17">
    <source>
        <dbReference type="ARBA" id="ARBA00023264"/>
    </source>
</evidence>
<sequence length="271" mass="29724">MFERIRTGLILIAIVLLCLFATKSPIPIVILMIVTLAVGANEWTKFGKGEGKAYTHPFQFVLITFGLAVVAYNIQPYYANLWPIIWGVASLFWLSALVTVRRYPLEGITSERWLPQIGILLLIATTLAIYSLWSDSPWWLMYLFALVWVADSGAYFTGKFFGKHKLIPDVSPNKTVEGLIGGLALACVVVFAVAYDRQLAGLHLVGFVVLSVITMLASVLGDLFESLLKRKANIKDSGTLLPGHGGVLDRIDSLLAAAPIFAFGFWLAGGF</sequence>
<evidence type="ECO:0000256" key="8">
    <source>
        <dbReference type="ARBA" id="ARBA00022475"/>
    </source>
</evidence>
<evidence type="ECO:0000256" key="18">
    <source>
        <dbReference type="RuleBase" id="RU003938"/>
    </source>
</evidence>
<comment type="subcellular location">
    <subcellularLocation>
        <location evidence="2">Cell membrane</location>
        <topology evidence="2">Multi-pass membrane protein</topology>
    </subcellularLocation>
</comment>
<evidence type="ECO:0000256" key="2">
    <source>
        <dbReference type="ARBA" id="ARBA00004651"/>
    </source>
</evidence>
<dbReference type="EMBL" id="CP031222">
    <property type="protein sequence ID" value="AXI02940.1"/>
    <property type="molecule type" value="Genomic_DNA"/>
</dbReference>
<feature type="transmembrane region" description="Helical" evidence="19">
    <location>
        <begin position="139"/>
        <end position="157"/>
    </location>
</feature>
<accession>A0A345P6N1</accession>
<keyword evidence="8" id="KW-1003">Cell membrane</keyword>
<keyword evidence="9" id="KW-0444">Lipid biosynthesis</keyword>
<evidence type="ECO:0000256" key="14">
    <source>
        <dbReference type="ARBA" id="ARBA00023098"/>
    </source>
</evidence>
<evidence type="ECO:0000256" key="1">
    <source>
        <dbReference type="ARBA" id="ARBA00001698"/>
    </source>
</evidence>
<keyword evidence="11 18" id="KW-0812">Transmembrane</keyword>
<dbReference type="AlphaFoldDB" id="A0A345P6N1"/>
<evidence type="ECO:0000256" key="9">
    <source>
        <dbReference type="ARBA" id="ARBA00022516"/>
    </source>
</evidence>
<feature type="transmembrane region" description="Helical" evidence="19">
    <location>
        <begin position="58"/>
        <end position="75"/>
    </location>
</feature>
<evidence type="ECO:0000313" key="21">
    <source>
        <dbReference type="Proteomes" id="UP000253940"/>
    </source>
</evidence>
<keyword evidence="15 19" id="KW-0472">Membrane</keyword>
<feature type="transmembrane region" description="Helical" evidence="19">
    <location>
        <begin position="201"/>
        <end position="224"/>
    </location>
</feature>
<dbReference type="EC" id="2.7.7.41" evidence="6 18"/>
<dbReference type="GO" id="GO:0004605">
    <property type="term" value="F:phosphatidate cytidylyltransferase activity"/>
    <property type="evidence" value="ECO:0007669"/>
    <property type="project" value="UniProtKB-EC"/>
</dbReference>
<evidence type="ECO:0000256" key="6">
    <source>
        <dbReference type="ARBA" id="ARBA00012487"/>
    </source>
</evidence>
<feature type="transmembrane region" description="Helical" evidence="19">
    <location>
        <begin position="5"/>
        <end position="22"/>
    </location>
</feature>
<name>A0A345P6N1_9GAMM</name>
<evidence type="ECO:0000256" key="12">
    <source>
        <dbReference type="ARBA" id="ARBA00022695"/>
    </source>
</evidence>
<evidence type="ECO:0000256" key="16">
    <source>
        <dbReference type="ARBA" id="ARBA00023209"/>
    </source>
</evidence>
<evidence type="ECO:0000256" key="11">
    <source>
        <dbReference type="ARBA" id="ARBA00022692"/>
    </source>
</evidence>
<dbReference type="GO" id="GO:0005886">
    <property type="term" value="C:plasma membrane"/>
    <property type="evidence" value="ECO:0007669"/>
    <property type="project" value="UniProtKB-SubCell"/>
</dbReference>
<proteinExistence type="inferred from homology"/>
<evidence type="ECO:0000256" key="15">
    <source>
        <dbReference type="ARBA" id="ARBA00023136"/>
    </source>
</evidence>
<comment type="pathway">
    <text evidence="3 18">Phospholipid metabolism; CDP-diacylglycerol biosynthesis; CDP-diacylglycerol from sn-glycerol 3-phosphate: step 3/3.</text>
</comment>
<gene>
    <name evidence="20" type="ORF">HYN46_08880</name>
</gene>
<feature type="transmembrane region" description="Helical" evidence="19">
    <location>
        <begin position="81"/>
        <end position="101"/>
    </location>
</feature>
<dbReference type="Pfam" id="PF01148">
    <property type="entry name" value="CTP_transf_1"/>
    <property type="match status" value="1"/>
</dbReference>
<dbReference type="GO" id="GO:0016024">
    <property type="term" value="P:CDP-diacylglycerol biosynthetic process"/>
    <property type="evidence" value="ECO:0007669"/>
    <property type="project" value="UniProtKB-UniPathway"/>
</dbReference>
<dbReference type="UniPathway" id="UPA00557">
    <property type="reaction ID" value="UER00614"/>
</dbReference>
<keyword evidence="21" id="KW-1185">Reference proteome</keyword>
<comment type="catalytic activity">
    <reaction evidence="1 18">
        <text>a 1,2-diacyl-sn-glycero-3-phosphate + CTP + H(+) = a CDP-1,2-diacyl-sn-glycerol + diphosphate</text>
        <dbReference type="Rhea" id="RHEA:16229"/>
        <dbReference type="ChEBI" id="CHEBI:15378"/>
        <dbReference type="ChEBI" id="CHEBI:33019"/>
        <dbReference type="ChEBI" id="CHEBI:37563"/>
        <dbReference type="ChEBI" id="CHEBI:58332"/>
        <dbReference type="ChEBI" id="CHEBI:58608"/>
        <dbReference type="EC" id="2.7.7.41"/>
    </reaction>
</comment>